<accession>A0ABR8P951</accession>
<feature type="transmembrane region" description="Helical" evidence="1">
    <location>
        <begin position="12"/>
        <end position="32"/>
    </location>
</feature>
<sequence>MNASNNSLNPWIIPVTLGASGIAGFIAGKLFGNRQVSADRILKLVKNDFASEGAVTGSWINDKAIPFQRFAVKTDAYEGGISRLEDGEKVEYEFVADAYTGSLLELKRIEND</sequence>
<comment type="caution">
    <text evidence="3">The sequence shown here is derived from an EMBL/GenBank/DDBJ whole genome shotgun (WGS) entry which is preliminary data.</text>
</comment>
<evidence type="ECO:0000256" key="1">
    <source>
        <dbReference type="SAM" id="Phobius"/>
    </source>
</evidence>
<dbReference type="InterPro" id="IPR025711">
    <property type="entry name" value="PepSY"/>
</dbReference>
<keyword evidence="1" id="KW-0472">Membrane</keyword>
<reference evidence="3 4" key="1">
    <citation type="submission" date="2018-07" db="EMBL/GenBank/DDBJ databases">
        <title>Phylogenomic Insights into understanding Host Adaptation of Lactobacillus reuteri by a novel species, Lactobacillus spp. M31.</title>
        <authorList>
            <person name="Sharma S."/>
            <person name="Patil P."/>
            <person name="Korpole S."/>
            <person name="Patil P.B."/>
        </authorList>
    </citation>
    <scope>NUCLEOTIDE SEQUENCE [LARGE SCALE GENOMIC DNA]</scope>
    <source>
        <strain evidence="3 4">M31</strain>
    </source>
</reference>
<evidence type="ECO:0000313" key="4">
    <source>
        <dbReference type="Proteomes" id="UP000704341"/>
    </source>
</evidence>
<evidence type="ECO:0000259" key="2">
    <source>
        <dbReference type="Pfam" id="PF03413"/>
    </source>
</evidence>
<dbReference type="RefSeq" id="WP_153931065.1">
    <property type="nucleotide sequence ID" value="NZ_QORN01000037.1"/>
</dbReference>
<dbReference type="EMBL" id="QORN01000037">
    <property type="protein sequence ID" value="MBD5807208.1"/>
    <property type="molecule type" value="Genomic_DNA"/>
</dbReference>
<name>A0ABR8P951_9LACO</name>
<evidence type="ECO:0000313" key="3">
    <source>
        <dbReference type="EMBL" id="MBD5807208.1"/>
    </source>
</evidence>
<feature type="domain" description="PepSY" evidence="2">
    <location>
        <begin position="36"/>
        <end position="105"/>
    </location>
</feature>
<dbReference type="Pfam" id="PF03413">
    <property type="entry name" value="PepSY"/>
    <property type="match status" value="1"/>
</dbReference>
<dbReference type="Proteomes" id="UP000704341">
    <property type="component" value="Unassembled WGS sequence"/>
</dbReference>
<keyword evidence="1" id="KW-0812">Transmembrane</keyword>
<keyword evidence="1" id="KW-1133">Transmembrane helix</keyword>
<organism evidence="3 4">
    <name type="scientific">Limosilactobacillus walteri</name>
    <dbReference type="NCBI Taxonomy" id="2268022"/>
    <lineage>
        <taxon>Bacteria</taxon>
        <taxon>Bacillati</taxon>
        <taxon>Bacillota</taxon>
        <taxon>Bacilli</taxon>
        <taxon>Lactobacillales</taxon>
        <taxon>Lactobacillaceae</taxon>
        <taxon>Limosilactobacillus</taxon>
    </lineage>
</organism>
<protein>
    <recommendedName>
        <fullName evidence="2">PepSY domain-containing protein</fullName>
    </recommendedName>
</protein>
<keyword evidence="4" id="KW-1185">Reference proteome</keyword>
<proteinExistence type="predicted"/>
<gene>
    <name evidence="3" type="ORF">DTK66_08885</name>
</gene>